<dbReference type="Proteomes" id="UP001057402">
    <property type="component" value="Chromosome 7"/>
</dbReference>
<protein>
    <submittedName>
        <fullName evidence="1">Uncharacterized protein</fullName>
    </submittedName>
</protein>
<evidence type="ECO:0000313" key="1">
    <source>
        <dbReference type="EMBL" id="KAI4338646.1"/>
    </source>
</evidence>
<accession>A0ACB9NRJ0</accession>
<proteinExistence type="predicted"/>
<sequence length="601" mass="68613">MEITKGPMAEDVEASLVVEVEAMQKVSTKAVMEKQKRDAASVERIIMKQKIVVFDVGDASSQLIQIVIAEGFDSKIYISLIGSLIFLIHTRTDIVHSVSLLSRFMSNPSRTHFTATKRVLHYLKGIQNVGLKYTKDQKDDLVGYVDSDWARSLDDHRSTSGYLFCIGTKPISWSSKKQSTVALSSAEAEYIAANEATREAVWHRRLLLELQQKVDESTTIFCDNQSAIAMTKNPVFHARSKHIELRHHFIREIVSQKEILLEFISTHDKPTDVLIKAEGYEEVPEGISLPEGDNTSVEGVINPTEDEQKAYKENVMKNAMALRILQQSVSKTIYLRIFSVKKVNEAWEVLKKEFKGSHKVFSIKLHNLCNDFDNLSMKDAENVKGYFLRIVEILNQLKSCREAVPDRKVVKKILRSLPQKFDHVATMIKEMKNLAEVFIYELMDSLEAHEKRFSSLSSVFLALCRSDARLRIPKVMQRGEGSEAEVTWEDQLSINKFSNLNNRLHELEDEIKAAKEANENLEDAGNELILTDEDIVRFQIGEVFAHVPRDEVETRIEQMKEVTTKNLEKLEEEKESVVAQMAELKVVLYAKFKDSINLEED</sequence>
<evidence type="ECO:0000313" key="2">
    <source>
        <dbReference type="Proteomes" id="UP001057402"/>
    </source>
</evidence>
<comment type="caution">
    <text evidence="1">The sequence shown here is derived from an EMBL/GenBank/DDBJ whole genome shotgun (WGS) entry which is preliminary data.</text>
</comment>
<keyword evidence="2" id="KW-1185">Reference proteome</keyword>
<name>A0ACB9NRJ0_9MYRT</name>
<dbReference type="EMBL" id="CM042886">
    <property type="protein sequence ID" value="KAI4338646.1"/>
    <property type="molecule type" value="Genomic_DNA"/>
</dbReference>
<reference evidence="2" key="1">
    <citation type="journal article" date="2023" name="Front. Plant Sci.">
        <title>Chromosomal-level genome assembly of Melastoma candidum provides insights into trichome evolution.</title>
        <authorList>
            <person name="Zhong Y."/>
            <person name="Wu W."/>
            <person name="Sun C."/>
            <person name="Zou P."/>
            <person name="Liu Y."/>
            <person name="Dai S."/>
            <person name="Zhou R."/>
        </authorList>
    </citation>
    <scope>NUCLEOTIDE SEQUENCE [LARGE SCALE GENOMIC DNA]</scope>
</reference>
<organism evidence="1 2">
    <name type="scientific">Melastoma candidum</name>
    <dbReference type="NCBI Taxonomy" id="119954"/>
    <lineage>
        <taxon>Eukaryota</taxon>
        <taxon>Viridiplantae</taxon>
        <taxon>Streptophyta</taxon>
        <taxon>Embryophyta</taxon>
        <taxon>Tracheophyta</taxon>
        <taxon>Spermatophyta</taxon>
        <taxon>Magnoliopsida</taxon>
        <taxon>eudicotyledons</taxon>
        <taxon>Gunneridae</taxon>
        <taxon>Pentapetalae</taxon>
        <taxon>rosids</taxon>
        <taxon>malvids</taxon>
        <taxon>Myrtales</taxon>
        <taxon>Melastomataceae</taxon>
        <taxon>Melastomatoideae</taxon>
        <taxon>Melastomateae</taxon>
        <taxon>Melastoma</taxon>
    </lineage>
</organism>
<gene>
    <name evidence="1" type="ORF">MLD38_023679</name>
</gene>